<reference evidence="1" key="1">
    <citation type="submission" date="2022-10" db="EMBL/GenBank/DDBJ databases">
        <title>Culturing micro-colonial fungi from biological soil crusts in the Mojave desert and describing Neophaeococcomyces mojavensis, and introducing the new genera and species Taxawa tesnikishii.</title>
        <authorList>
            <person name="Kurbessoian T."/>
            <person name="Stajich J.E."/>
        </authorList>
    </citation>
    <scope>NUCLEOTIDE SEQUENCE</scope>
    <source>
        <strain evidence="1">TK_1</strain>
    </source>
</reference>
<comment type="caution">
    <text evidence="1">The sequence shown here is derived from an EMBL/GenBank/DDBJ whole genome shotgun (WGS) entry which is preliminary data.</text>
</comment>
<accession>A0ABQ9NW59</accession>
<organism evidence="1 2">
    <name type="scientific">Coniosporium apollinis</name>
    <dbReference type="NCBI Taxonomy" id="61459"/>
    <lineage>
        <taxon>Eukaryota</taxon>
        <taxon>Fungi</taxon>
        <taxon>Dikarya</taxon>
        <taxon>Ascomycota</taxon>
        <taxon>Pezizomycotina</taxon>
        <taxon>Dothideomycetes</taxon>
        <taxon>Dothideomycetes incertae sedis</taxon>
        <taxon>Coniosporium</taxon>
    </lineage>
</organism>
<dbReference type="Proteomes" id="UP001172684">
    <property type="component" value="Unassembled WGS sequence"/>
</dbReference>
<evidence type="ECO:0000313" key="2">
    <source>
        <dbReference type="Proteomes" id="UP001172684"/>
    </source>
</evidence>
<protein>
    <submittedName>
        <fullName evidence="1">Uncharacterized protein</fullName>
    </submittedName>
</protein>
<evidence type="ECO:0000313" key="1">
    <source>
        <dbReference type="EMBL" id="KAJ9666632.1"/>
    </source>
</evidence>
<keyword evidence="2" id="KW-1185">Reference proteome</keyword>
<dbReference type="EMBL" id="JAPDRL010000018">
    <property type="protein sequence ID" value="KAJ9666632.1"/>
    <property type="molecule type" value="Genomic_DNA"/>
</dbReference>
<gene>
    <name evidence="1" type="ORF">H2201_003291</name>
</gene>
<proteinExistence type="predicted"/>
<sequence length="157" mass="17703">MSSDKTFDFVLATELWEDEDFMEYCDEGKYMNCDTHKDWNGKRINDFPIRSEIRSKWLFKKRPFTEYGIRDNHQDVQQVRQHLRPANFSLGALVGLLGLIDARMASPVPREDTTIEAKGAKYSESRANGLASGSLNGTVFVFKGSKGDKSGSPKGSN</sequence>
<name>A0ABQ9NW59_9PEZI</name>